<organism evidence="3 4">
    <name type="scientific">Mytilus coruscus</name>
    <name type="common">Sea mussel</name>
    <dbReference type="NCBI Taxonomy" id="42192"/>
    <lineage>
        <taxon>Eukaryota</taxon>
        <taxon>Metazoa</taxon>
        <taxon>Spiralia</taxon>
        <taxon>Lophotrochozoa</taxon>
        <taxon>Mollusca</taxon>
        <taxon>Bivalvia</taxon>
        <taxon>Autobranchia</taxon>
        <taxon>Pteriomorphia</taxon>
        <taxon>Mytilida</taxon>
        <taxon>Mytiloidea</taxon>
        <taxon>Mytilidae</taxon>
        <taxon>Mytilinae</taxon>
        <taxon>Mytilus</taxon>
    </lineage>
</organism>
<accession>A0A6J8CM87</accession>
<gene>
    <name evidence="3" type="ORF">MCOR_31583</name>
</gene>
<name>A0A6J8CM87_MYTCO</name>
<keyword evidence="2" id="KW-1133">Transmembrane helix</keyword>
<keyword evidence="2" id="KW-0812">Transmembrane</keyword>
<keyword evidence="4" id="KW-1185">Reference proteome</keyword>
<protein>
    <submittedName>
        <fullName evidence="3">Uncharacterized protein</fullName>
    </submittedName>
</protein>
<dbReference type="AlphaFoldDB" id="A0A6J8CM87"/>
<feature type="transmembrane region" description="Helical" evidence="2">
    <location>
        <begin position="54"/>
        <end position="72"/>
    </location>
</feature>
<feature type="transmembrane region" description="Helical" evidence="2">
    <location>
        <begin position="78"/>
        <end position="96"/>
    </location>
</feature>
<evidence type="ECO:0000256" key="2">
    <source>
        <dbReference type="SAM" id="Phobius"/>
    </source>
</evidence>
<proteinExistence type="predicted"/>
<evidence type="ECO:0000313" key="3">
    <source>
        <dbReference type="EMBL" id="CAC5397115.1"/>
    </source>
</evidence>
<evidence type="ECO:0000313" key="4">
    <source>
        <dbReference type="Proteomes" id="UP000507470"/>
    </source>
</evidence>
<keyword evidence="2" id="KW-0472">Membrane</keyword>
<reference evidence="3 4" key="1">
    <citation type="submission" date="2020-06" db="EMBL/GenBank/DDBJ databases">
        <authorList>
            <person name="Li R."/>
            <person name="Bekaert M."/>
        </authorList>
    </citation>
    <scope>NUCLEOTIDE SEQUENCE [LARGE SCALE GENOMIC DNA]</scope>
    <source>
        <strain evidence="4">wild</strain>
    </source>
</reference>
<evidence type="ECO:0000256" key="1">
    <source>
        <dbReference type="SAM" id="MobiDB-lite"/>
    </source>
</evidence>
<dbReference type="EMBL" id="CACVKT020005665">
    <property type="protein sequence ID" value="CAC5397115.1"/>
    <property type="molecule type" value="Genomic_DNA"/>
</dbReference>
<feature type="region of interest" description="Disordered" evidence="1">
    <location>
        <begin position="19"/>
        <end position="45"/>
    </location>
</feature>
<sequence length="285" mass="33369">MIIMKNTIVWFEHEVEDAKPQHEAEEAEPQHEVAEHEPEAAKSKEKKFNLTERLGFINGVLLGLWLMAFGEWSEKKTVIIFNIVHLVYLHVYWAVFEQYQRQPVEQKIASHYQMQREHERGIEPTAQPGNEKNEDGRCLVRNCPIVNDKQFLKNIVLRDTVLILIFHHSTRLLKDSGFHQVPLRQCLTRQEEVTAKELMNILNEYCLLSHVAEANIMNDEVIRLKSTLEKSNYDFRQLEGILVRGKKVSIKCKENMKGEWNKPHNLEMRKLTTAELSCKELSNSK</sequence>
<dbReference type="Proteomes" id="UP000507470">
    <property type="component" value="Unassembled WGS sequence"/>
</dbReference>